<evidence type="ECO:0000256" key="1">
    <source>
        <dbReference type="ARBA" id="ARBA00004571"/>
    </source>
</evidence>
<evidence type="ECO:0000256" key="8">
    <source>
        <dbReference type="ARBA" id="ARBA00023114"/>
    </source>
</evidence>
<dbReference type="PANTHER" id="PTHR34501:SF9">
    <property type="entry name" value="MAJOR OUTER MEMBRANE PROTEIN P.IA"/>
    <property type="match status" value="1"/>
</dbReference>
<feature type="chain" id="PRO_5046826397" evidence="11">
    <location>
        <begin position="22"/>
        <end position="354"/>
    </location>
</feature>
<accession>A0ABU5IGG0</accession>
<comment type="subunit">
    <text evidence="2">Homotrimer.</text>
</comment>
<dbReference type="RefSeq" id="WP_322466360.1">
    <property type="nucleotide sequence ID" value="NZ_JAXOJX010000027.1"/>
</dbReference>
<dbReference type="Pfam" id="PF13609">
    <property type="entry name" value="Porin_4"/>
    <property type="match status" value="1"/>
</dbReference>
<feature type="signal peptide" evidence="11">
    <location>
        <begin position="1"/>
        <end position="21"/>
    </location>
</feature>
<evidence type="ECO:0000256" key="5">
    <source>
        <dbReference type="ARBA" id="ARBA00022692"/>
    </source>
</evidence>
<comment type="subcellular location">
    <subcellularLocation>
        <location evidence="1">Cell outer membrane</location>
        <topology evidence="1">Multi-pass membrane protein</topology>
    </subcellularLocation>
</comment>
<dbReference type="InterPro" id="IPR033900">
    <property type="entry name" value="Gram_neg_porin_domain"/>
</dbReference>
<protein>
    <submittedName>
        <fullName evidence="13">Porin</fullName>
    </submittedName>
</protein>
<dbReference type="InterPro" id="IPR050298">
    <property type="entry name" value="Gram-neg_bact_OMP"/>
</dbReference>
<evidence type="ECO:0000256" key="4">
    <source>
        <dbReference type="ARBA" id="ARBA00022452"/>
    </source>
</evidence>
<gene>
    <name evidence="13" type="ORF">SM757_16705</name>
</gene>
<dbReference type="PANTHER" id="PTHR34501">
    <property type="entry name" value="PROTEIN YDDL-RELATED"/>
    <property type="match status" value="1"/>
</dbReference>
<keyword evidence="3" id="KW-0813">Transport</keyword>
<keyword evidence="5" id="KW-0812">Transmembrane</keyword>
<evidence type="ECO:0000259" key="12">
    <source>
        <dbReference type="Pfam" id="PF13609"/>
    </source>
</evidence>
<dbReference type="EMBL" id="JAXOJX010000027">
    <property type="protein sequence ID" value="MDZ5458217.1"/>
    <property type="molecule type" value="Genomic_DNA"/>
</dbReference>
<name>A0ABU5IGG0_9BURK</name>
<evidence type="ECO:0000256" key="3">
    <source>
        <dbReference type="ARBA" id="ARBA00022448"/>
    </source>
</evidence>
<evidence type="ECO:0000313" key="13">
    <source>
        <dbReference type="EMBL" id="MDZ5458217.1"/>
    </source>
</evidence>
<keyword evidence="4" id="KW-1134">Transmembrane beta strand</keyword>
<dbReference type="CDD" id="cd00342">
    <property type="entry name" value="gram_neg_porins"/>
    <property type="match status" value="1"/>
</dbReference>
<keyword evidence="6 11" id="KW-0732">Signal</keyword>
<sequence length="354" mass="36961">MKLKHSLIALAALAAVSAANAQSNVTLYGRVDLGYQFNNKVNAAGDSLSELKNGGIAPSIWGLRGTEDLGSGLSAFFNLESHFYGDTGQLEGAGRLFRRQANLGVKGAFGSVALGRQYSPALLAHLGTDPRGFKEQFSMLYPYALNQTTAPDTLNDLGIFLANAVSYTNSFGPVNVGAAYAFGEQAGKFSAGRTASIGGSYTGPVTVSASYQQIKNVAGTGDTKQWGLGGAVPLGPVKAKILYLRTKSDAGVLAGAETNVGVWGVGVDYVWGANTSTVAYYQGKDKETSGALTDKTKTLVLSNDYALSKRTTLYAQLAYADYDAGSTARTSIIAGPVVAGEKQTVFGLGIKHDF</sequence>
<dbReference type="InterPro" id="IPR023614">
    <property type="entry name" value="Porin_dom_sf"/>
</dbReference>
<keyword evidence="9" id="KW-0472">Membrane</keyword>
<keyword evidence="7" id="KW-0406">Ion transport</keyword>
<dbReference type="Proteomes" id="UP001293718">
    <property type="component" value="Unassembled WGS sequence"/>
</dbReference>
<comment type="caution">
    <text evidence="13">The sequence shown here is derived from an EMBL/GenBank/DDBJ whole genome shotgun (WGS) entry which is preliminary data.</text>
</comment>
<keyword evidence="10" id="KW-0998">Cell outer membrane</keyword>
<evidence type="ECO:0000256" key="6">
    <source>
        <dbReference type="ARBA" id="ARBA00022729"/>
    </source>
</evidence>
<evidence type="ECO:0000256" key="10">
    <source>
        <dbReference type="ARBA" id="ARBA00023237"/>
    </source>
</evidence>
<dbReference type="Gene3D" id="2.40.160.10">
    <property type="entry name" value="Porin"/>
    <property type="match status" value="1"/>
</dbReference>
<keyword evidence="8" id="KW-0626">Porin</keyword>
<evidence type="ECO:0000256" key="9">
    <source>
        <dbReference type="ARBA" id="ARBA00023136"/>
    </source>
</evidence>
<evidence type="ECO:0000256" key="7">
    <source>
        <dbReference type="ARBA" id="ARBA00023065"/>
    </source>
</evidence>
<reference evidence="13 14" key="1">
    <citation type="submission" date="2023-11" db="EMBL/GenBank/DDBJ databases">
        <title>Draft genome of Azohydromonas lata strain H1 (DSM1123), a polyhydroxyalkanoate producer.</title>
        <authorList>
            <person name="Traversa D."/>
            <person name="D'Addabbo P."/>
            <person name="Pazzani C."/>
            <person name="Manzari C."/>
            <person name="Chiara M."/>
            <person name="Scrascia M."/>
        </authorList>
    </citation>
    <scope>NUCLEOTIDE SEQUENCE [LARGE SCALE GENOMIC DNA]</scope>
    <source>
        <strain evidence="13 14">H1</strain>
    </source>
</reference>
<evidence type="ECO:0000256" key="11">
    <source>
        <dbReference type="SAM" id="SignalP"/>
    </source>
</evidence>
<evidence type="ECO:0000256" key="2">
    <source>
        <dbReference type="ARBA" id="ARBA00011233"/>
    </source>
</evidence>
<evidence type="ECO:0000313" key="14">
    <source>
        <dbReference type="Proteomes" id="UP001293718"/>
    </source>
</evidence>
<dbReference type="SUPFAM" id="SSF56935">
    <property type="entry name" value="Porins"/>
    <property type="match status" value="1"/>
</dbReference>
<keyword evidence="14" id="KW-1185">Reference proteome</keyword>
<organism evidence="13 14">
    <name type="scientific">Azohydromonas lata</name>
    <dbReference type="NCBI Taxonomy" id="45677"/>
    <lineage>
        <taxon>Bacteria</taxon>
        <taxon>Pseudomonadati</taxon>
        <taxon>Pseudomonadota</taxon>
        <taxon>Betaproteobacteria</taxon>
        <taxon>Burkholderiales</taxon>
        <taxon>Sphaerotilaceae</taxon>
        <taxon>Azohydromonas</taxon>
    </lineage>
</organism>
<feature type="domain" description="Porin" evidence="12">
    <location>
        <begin position="9"/>
        <end position="324"/>
    </location>
</feature>
<proteinExistence type="predicted"/>